<dbReference type="Pfam" id="PF00067">
    <property type="entry name" value="p450"/>
    <property type="match status" value="1"/>
</dbReference>
<protein>
    <submittedName>
        <fullName evidence="3">Cytochrome P450</fullName>
    </submittedName>
</protein>
<dbReference type="InterPro" id="IPR001128">
    <property type="entry name" value="Cyt_P450"/>
</dbReference>
<dbReference type="EMBL" id="CP078145">
    <property type="protein sequence ID" value="QXN94488.1"/>
    <property type="molecule type" value="Genomic_DNA"/>
</dbReference>
<name>A0ABX8RXU6_NOCIO</name>
<evidence type="ECO:0000313" key="3">
    <source>
        <dbReference type="EMBL" id="QXN94488.1"/>
    </source>
</evidence>
<dbReference type="PROSITE" id="PS00086">
    <property type="entry name" value="CYTOCHROME_P450"/>
    <property type="match status" value="1"/>
</dbReference>
<dbReference type="RefSeq" id="WP_218477055.1">
    <property type="nucleotide sequence ID" value="NZ_BAABJN010000015.1"/>
</dbReference>
<evidence type="ECO:0000256" key="1">
    <source>
        <dbReference type="ARBA" id="ARBA00010617"/>
    </source>
</evidence>
<dbReference type="Proteomes" id="UP000694257">
    <property type="component" value="Chromosome"/>
</dbReference>
<keyword evidence="2" id="KW-0503">Monooxygenase</keyword>
<dbReference type="InterPro" id="IPR017972">
    <property type="entry name" value="Cyt_P450_CS"/>
</dbReference>
<reference evidence="3 4" key="1">
    <citation type="submission" date="2021-07" db="EMBL/GenBank/DDBJ databases">
        <title>Whole Genome Sequence of Nocardia Iowensis.</title>
        <authorList>
            <person name="Lamm A."/>
            <person name="Collins-Fairclough A.M."/>
            <person name="Bunk B."/>
            <person name="Sproer C."/>
        </authorList>
    </citation>
    <scope>NUCLEOTIDE SEQUENCE [LARGE SCALE GENOMIC DNA]</scope>
    <source>
        <strain evidence="3 4">NRRL 5646</strain>
    </source>
</reference>
<keyword evidence="2" id="KW-0408">Iron</keyword>
<gene>
    <name evidence="3" type="ORF">KV110_16405</name>
</gene>
<organism evidence="3 4">
    <name type="scientific">Nocardia iowensis</name>
    <dbReference type="NCBI Taxonomy" id="204891"/>
    <lineage>
        <taxon>Bacteria</taxon>
        <taxon>Bacillati</taxon>
        <taxon>Actinomycetota</taxon>
        <taxon>Actinomycetes</taxon>
        <taxon>Mycobacteriales</taxon>
        <taxon>Nocardiaceae</taxon>
        <taxon>Nocardia</taxon>
    </lineage>
</organism>
<keyword evidence="2" id="KW-0479">Metal-binding</keyword>
<keyword evidence="2" id="KW-0349">Heme</keyword>
<comment type="similarity">
    <text evidence="1 2">Belongs to the cytochrome P450 family.</text>
</comment>
<keyword evidence="2" id="KW-0560">Oxidoreductase</keyword>
<proteinExistence type="inferred from homology"/>
<keyword evidence="4" id="KW-1185">Reference proteome</keyword>
<dbReference type="CDD" id="cd11030">
    <property type="entry name" value="CYP105-like"/>
    <property type="match status" value="1"/>
</dbReference>
<evidence type="ECO:0000256" key="2">
    <source>
        <dbReference type="RuleBase" id="RU000461"/>
    </source>
</evidence>
<evidence type="ECO:0000313" key="4">
    <source>
        <dbReference type="Proteomes" id="UP000694257"/>
    </source>
</evidence>
<dbReference type="PANTHER" id="PTHR46696">
    <property type="entry name" value="P450, PUTATIVE (EUROFUNG)-RELATED"/>
    <property type="match status" value="1"/>
</dbReference>
<sequence>MSSSTLPLPNSATCPFGPPPEISAIRESASLPRVSCPTGIEAWLVTRYADVREVLGDPRRFSVRAGTAGHILANHPPDAPINPGEFPRMEGADHLRFRHALAPAISTAKRMTAIQPVVQRIVDDMLDELATRAQPVDLHEQFAKPVNSAVIAELLGVPASARELFLRGAESFFNGDADDLDAAKMPLYACLQDLIARRRTEPAEDALGILVGRREDFTDLELLITAVTLLFAGYDTTSSMISNATLALLADPVQFALLREDPAVVPGAVEEFVRQLGVGTGLLRIAETDTEIAGTPITAGDYIVVSVQGANHDPAQFSDPDRLDFRRDTREHLGFGFGPHRCVGQQLARLELTVVLSTLARRIPSLRLAVPFEEVTFKTGTPNTAPAPLPVAWDEIRPG</sequence>
<accession>A0ABX8RXU6</accession>
<dbReference type="PANTHER" id="PTHR46696:SF1">
    <property type="entry name" value="CYTOCHROME P450 YJIB-RELATED"/>
    <property type="match status" value="1"/>
</dbReference>